<evidence type="ECO:0000313" key="5">
    <source>
        <dbReference type="Proteomes" id="UP001396898"/>
    </source>
</evidence>
<dbReference type="InterPro" id="IPR028994">
    <property type="entry name" value="Integrin_alpha_N"/>
</dbReference>
<dbReference type="EMBL" id="JAQQWI010000007">
    <property type="protein sequence ID" value="KAK8026761.1"/>
    <property type="molecule type" value="Genomic_DNA"/>
</dbReference>
<dbReference type="InterPro" id="IPR013830">
    <property type="entry name" value="SGNH_hydro"/>
</dbReference>
<keyword evidence="1" id="KW-0732">Signal</keyword>
<sequence length="508" mass="55953">MVGSKSDGQLTKRGQNHEGTGGDVVAQVHQKSKNSYAYKPNVVLINAGTNDCNQDAAIGQIGSRMEAMINDLWGAPDMQDTVIILSSVLPTTNPVCQPLRAGVNGQYATLVDKLQKAGRPIIWKDLSWMKLDEGIGPDGVHPDDHGYAMMARMWYFAIHEAWFQGLIKDPVPWDEDEGGGDGQGEGADTSCWPSPGSGTNAGSLTQKGSGEGDGIYMHSSTEQGVIWEQDSGWDRDQWMFARLWSSAQDDLLGWFRETDDSPITYAVWKNTFGSGPVGQWFTKLGDMPTPFYCIPRGVRWVDLNSDGRDDFCCIYGNGDLHCSINNGDGTNEKWPSFTSLGMIKQNEGWPQANVRLADIDGDGRTDYCVLKDNGSIDCWRNGGAKDKPEFWQPLGTRFTGKGFDDLRGVRFEDINGDVRTIPQSVPNQVLSSAELTRGRDDWLWVADDGRTTTWTNSRSCAQGRDGDGLNVAWRQGHNKDRPNEGWTHGGMGGFASSEYSQNHPLSKC</sequence>
<dbReference type="PANTHER" id="PTHR30383">
    <property type="entry name" value="THIOESTERASE 1/PROTEASE 1/LYSOPHOSPHOLIPASE L1"/>
    <property type="match status" value="1"/>
</dbReference>
<accession>A0ABR1S4X5</accession>
<proteinExistence type="predicted"/>
<feature type="region of interest" description="Disordered" evidence="2">
    <location>
        <begin position="172"/>
        <end position="210"/>
    </location>
</feature>
<feature type="compositionally biased region" description="Polar residues" evidence="2">
    <location>
        <begin position="497"/>
        <end position="508"/>
    </location>
</feature>
<dbReference type="InterPro" id="IPR013517">
    <property type="entry name" value="FG-GAP"/>
</dbReference>
<evidence type="ECO:0000313" key="4">
    <source>
        <dbReference type="EMBL" id="KAK8026761.1"/>
    </source>
</evidence>
<feature type="compositionally biased region" description="Polar residues" evidence="2">
    <location>
        <begin position="1"/>
        <end position="13"/>
    </location>
</feature>
<organism evidence="4 5">
    <name type="scientific">Apiospora marii</name>
    <dbReference type="NCBI Taxonomy" id="335849"/>
    <lineage>
        <taxon>Eukaryota</taxon>
        <taxon>Fungi</taxon>
        <taxon>Dikarya</taxon>
        <taxon>Ascomycota</taxon>
        <taxon>Pezizomycotina</taxon>
        <taxon>Sordariomycetes</taxon>
        <taxon>Xylariomycetidae</taxon>
        <taxon>Amphisphaeriales</taxon>
        <taxon>Apiosporaceae</taxon>
        <taxon>Apiospora</taxon>
    </lineage>
</organism>
<dbReference type="SUPFAM" id="SSF69318">
    <property type="entry name" value="Integrin alpha N-terminal domain"/>
    <property type="match status" value="1"/>
</dbReference>
<protein>
    <recommendedName>
        <fullName evidence="3">SGNH hydrolase-type esterase domain-containing protein</fullName>
    </recommendedName>
</protein>
<evidence type="ECO:0000256" key="2">
    <source>
        <dbReference type="SAM" id="MobiDB-lite"/>
    </source>
</evidence>
<feature type="domain" description="SGNH hydrolase-type esterase" evidence="3">
    <location>
        <begin position="13"/>
        <end position="148"/>
    </location>
</feature>
<dbReference type="Proteomes" id="UP001396898">
    <property type="component" value="Unassembled WGS sequence"/>
</dbReference>
<gene>
    <name evidence="4" type="ORF">PG991_003817</name>
</gene>
<dbReference type="Pfam" id="PF13472">
    <property type="entry name" value="Lipase_GDSL_2"/>
    <property type="match status" value="1"/>
</dbReference>
<dbReference type="SUPFAM" id="SSF52266">
    <property type="entry name" value="SGNH hydrolase"/>
    <property type="match status" value="1"/>
</dbReference>
<evidence type="ECO:0000259" key="3">
    <source>
        <dbReference type="Pfam" id="PF13472"/>
    </source>
</evidence>
<dbReference type="PANTHER" id="PTHR30383:SF31">
    <property type="entry name" value="SGNH HYDROLASE-TYPE ESTERASE DOMAIN-CONTAINING PROTEIN-RELATED"/>
    <property type="match status" value="1"/>
</dbReference>
<evidence type="ECO:0000256" key="1">
    <source>
        <dbReference type="ARBA" id="ARBA00022729"/>
    </source>
</evidence>
<name>A0ABR1S4X5_9PEZI</name>
<dbReference type="InterPro" id="IPR036514">
    <property type="entry name" value="SGNH_hydro_sf"/>
</dbReference>
<dbReference type="InterPro" id="IPR051532">
    <property type="entry name" value="Ester_Hydrolysis_Enzymes"/>
</dbReference>
<feature type="region of interest" description="Disordered" evidence="2">
    <location>
        <begin position="477"/>
        <end position="508"/>
    </location>
</feature>
<reference evidence="4 5" key="1">
    <citation type="submission" date="2023-01" db="EMBL/GenBank/DDBJ databases">
        <title>Analysis of 21 Apiospora genomes using comparative genomics revels a genus with tremendous synthesis potential of carbohydrate active enzymes and secondary metabolites.</title>
        <authorList>
            <person name="Sorensen T."/>
        </authorList>
    </citation>
    <scope>NUCLEOTIDE SEQUENCE [LARGE SCALE GENOMIC DNA]</scope>
    <source>
        <strain evidence="4 5">CBS 20057</strain>
    </source>
</reference>
<dbReference type="Gene3D" id="3.40.50.1110">
    <property type="entry name" value="SGNH hydrolase"/>
    <property type="match status" value="1"/>
</dbReference>
<feature type="region of interest" description="Disordered" evidence="2">
    <location>
        <begin position="1"/>
        <end position="23"/>
    </location>
</feature>
<keyword evidence="5" id="KW-1185">Reference proteome</keyword>
<feature type="compositionally biased region" description="Polar residues" evidence="2">
    <location>
        <begin position="196"/>
        <end position="208"/>
    </location>
</feature>
<comment type="caution">
    <text evidence="4">The sequence shown here is derived from an EMBL/GenBank/DDBJ whole genome shotgun (WGS) entry which is preliminary data.</text>
</comment>
<dbReference type="Pfam" id="PF13517">
    <property type="entry name" value="FG-GAP_3"/>
    <property type="match status" value="1"/>
</dbReference>